<reference evidence="1 2" key="1">
    <citation type="submission" date="2016-01" db="EMBL/GenBank/DDBJ databases">
        <authorList>
            <person name="Oliw E.H."/>
        </authorList>
    </citation>
    <scope>NUCLEOTIDE SEQUENCE [LARGE SCALE GENOMIC DNA]</scope>
    <source>
        <strain evidence="1 2">DNF00307</strain>
    </source>
</reference>
<dbReference type="RefSeq" id="WP_060933361.1">
    <property type="nucleotide sequence ID" value="NZ_KQ960575.1"/>
</dbReference>
<dbReference type="Proteomes" id="UP000070531">
    <property type="component" value="Unassembled WGS sequence"/>
</dbReference>
<organism evidence="1">
    <name type="scientific">Prevotella amnii</name>
    <dbReference type="NCBI Taxonomy" id="419005"/>
    <lineage>
        <taxon>Bacteria</taxon>
        <taxon>Pseudomonadati</taxon>
        <taxon>Bacteroidota</taxon>
        <taxon>Bacteroidia</taxon>
        <taxon>Bacteroidales</taxon>
        <taxon>Prevotellaceae</taxon>
        <taxon>Prevotella</taxon>
    </lineage>
</organism>
<sequence length="107" mass="12516">MKKTLYYSVRLKSLTDISMKAYCAVCFDGSKDIIPKSCVLRRDNEVVKADAYWIAAWILSKKNLQYSDKKKVWADEKGRMLPNIKVERYVPEHIDAVESNELKELKR</sequence>
<dbReference type="PATRIC" id="fig|419005.5.peg.2027"/>
<comment type="caution">
    <text evidence="1">The sequence shown here is derived from an EMBL/GenBank/DDBJ whole genome shotgun (WGS) entry which is preliminary data.</text>
</comment>
<dbReference type="EMBL" id="LSDL01000150">
    <property type="protein sequence ID" value="KXB74383.1"/>
    <property type="molecule type" value="Genomic_DNA"/>
</dbReference>
<name>A0A134B368_9BACT</name>
<accession>A0A134B368</accession>
<evidence type="ECO:0000313" key="2">
    <source>
        <dbReference type="Proteomes" id="UP000070531"/>
    </source>
</evidence>
<dbReference type="AlphaFoldDB" id="A0A134B368"/>
<gene>
    <name evidence="1" type="ORF">HMPREF1860_02023</name>
</gene>
<protein>
    <submittedName>
        <fullName evidence="1">Uncharacterized protein</fullName>
    </submittedName>
</protein>
<evidence type="ECO:0000313" key="1">
    <source>
        <dbReference type="EMBL" id="KXB74383.1"/>
    </source>
</evidence>
<proteinExistence type="predicted"/>
<dbReference type="STRING" id="419005.HMPREF1860_02023"/>